<evidence type="ECO:0000256" key="5">
    <source>
        <dbReference type="ARBA" id="ARBA00023136"/>
    </source>
</evidence>
<feature type="transmembrane region" description="Helical" evidence="6">
    <location>
        <begin position="345"/>
        <end position="365"/>
    </location>
</feature>
<proteinExistence type="predicted"/>
<feature type="transmembrane region" description="Helical" evidence="6">
    <location>
        <begin position="133"/>
        <end position="153"/>
    </location>
</feature>
<evidence type="ECO:0000313" key="8">
    <source>
        <dbReference type="Proteomes" id="UP001552594"/>
    </source>
</evidence>
<protein>
    <submittedName>
        <fullName evidence="7">FtsW/RodA/SpoVE family cell cycle protein</fullName>
    </submittedName>
</protein>
<feature type="transmembrane region" description="Helical" evidence="6">
    <location>
        <begin position="234"/>
        <end position="250"/>
    </location>
</feature>
<evidence type="ECO:0000256" key="6">
    <source>
        <dbReference type="SAM" id="Phobius"/>
    </source>
</evidence>
<evidence type="ECO:0000256" key="1">
    <source>
        <dbReference type="ARBA" id="ARBA00004141"/>
    </source>
</evidence>
<dbReference type="InterPro" id="IPR001182">
    <property type="entry name" value="FtsW/RodA"/>
</dbReference>
<keyword evidence="2 6" id="KW-0812">Transmembrane</keyword>
<sequence>MARTDVGRGRSAELLMLGFSVLLTLFGYASVDLAAKGELPGDLIEYAIGLVAMAAISSVVTRRFAPHADPLILPLAIGLSGLGLILIHRLDLAKHTKHPVMEASTQLLWDGVGVVVCLAIVIFLKDYRHLQRYTYVTVAGALALLVAPAFSGADTLGAKRWIQLGFASFQPGEFVRIAMAVFFAGYLTVHKDALALASRRVLGFYLPRGRQFGPIAVVWVISLFVLIFERDLGTALIFFGLFVIVLYVATERGSWVISGLLMFAIGAVVVASFEPHVHGRVAAWMHPFAVFDHPSGQAGSDQLAKALFGFGSGGVLGTGLGNGRPDLIGFAANSDFILTSVGEELGLAGMMAVLLMYALLVERGLRSALDARDAFGKLLATGLAGALALQVFVVAGGVTGLIPLTGKALPFLSKGGSSQVGNWILIGLLLKISDFARRPDPAPSVGIDDQATQLIRS</sequence>
<organism evidence="7 8">
    <name type="scientific">Streptomyces orinoci</name>
    <name type="common">Streptoverticillium orinoci</name>
    <dbReference type="NCBI Taxonomy" id="67339"/>
    <lineage>
        <taxon>Bacteria</taxon>
        <taxon>Bacillati</taxon>
        <taxon>Actinomycetota</taxon>
        <taxon>Actinomycetes</taxon>
        <taxon>Kitasatosporales</taxon>
        <taxon>Streptomycetaceae</taxon>
        <taxon>Streptomyces</taxon>
    </lineage>
</organism>
<feature type="transmembrane region" description="Helical" evidence="6">
    <location>
        <begin position="173"/>
        <end position="190"/>
    </location>
</feature>
<accession>A0ABV3JSS4</accession>
<comment type="caution">
    <text evidence="7">The sequence shown here is derived from an EMBL/GenBank/DDBJ whole genome shotgun (WGS) entry which is preliminary data.</text>
</comment>
<evidence type="ECO:0000256" key="4">
    <source>
        <dbReference type="ARBA" id="ARBA00022989"/>
    </source>
</evidence>
<feature type="transmembrane region" description="Helical" evidence="6">
    <location>
        <begin position="255"/>
        <end position="273"/>
    </location>
</feature>
<dbReference type="Proteomes" id="UP001552594">
    <property type="component" value="Unassembled WGS sequence"/>
</dbReference>
<comment type="subcellular location">
    <subcellularLocation>
        <location evidence="1">Membrane</location>
        <topology evidence="1">Multi-pass membrane protein</topology>
    </subcellularLocation>
</comment>
<feature type="transmembrane region" description="Helical" evidence="6">
    <location>
        <begin position="211"/>
        <end position="228"/>
    </location>
</feature>
<feature type="transmembrane region" description="Helical" evidence="6">
    <location>
        <begin position="107"/>
        <end position="124"/>
    </location>
</feature>
<evidence type="ECO:0000256" key="2">
    <source>
        <dbReference type="ARBA" id="ARBA00022692"/>
    </source>
</evidence>
<feature type="transmembrane region" description="Helical" evidence="6">
    <location>
        <begin position="43"/>
        <end position="61"/>
    </location>
</feature>
<dbReference type="EMBL" id="JBFAUK010000002">
    <property type="protein sequence ID" value="MEV5505364.1"/>
    <property type="molecule type" value="Genomic_DNA"/>
</dbReference>
<gene>
    <name evidence="7" type="ORF">AB0L16_02665</name>
</gene>
<feature type="transmembrane region" description="Helical" evidence="6">
    <location>
        <begin position="12"/>
        <end position="31"/>
    </location>
</feature>
<name>A0ABV3JSS4_STRON</name>
<feature type="transmembrane region" description="Helical" evidence="6">
    <location>
        <begin position="68"/>
        <end position="87"/>
    </location>
</feature>
<evidence type="ECO:0000313" key="7">
    <source>
        <dbReference type="EMBL" id="MEV5505364.1"/>
    </source>
</evidence>
<keyword evidence="5 6" id="KW-0472">Membrane</keyword>
<keyword evidence="3" id="KW-0133">Cell shape</keyword>
<dbReference type="PANTHER" id="PTHR30474">
    <property type="entry name" value="CELL CYCLE PROTEIN"/>
    <property type="match status" value="1"/>
</dbReference>
<keyword evidence="4 6" id="KW-1133">Transmembrane helix</keyword>
<dbReference type="Pfam" id="PF01098">
    <property type="entry name" value="FTSW_RODA_SPOVE"/>
    <property type="match status" value="1"/>
</dbReference>
<dbReference type="PANTHER" id="PTHR30474:SF3">
    <property type="entry name" value="PEPTIDOGLYCAN GLYCOSYLTRANSFERASE RODA"/>
    <property type="match status" value="1"/>
</dbReference>
<dbReference type="RefSeq" id="WP_241560941.1">
    <property type="nucleotide sequence ID" value="NZ_JBFAUK010000002.1"/>
</dbReference>
<feature type="transmembrane region" description="Helical" evidence="6">
    <location>
        <begin position="377"/>
        <end position="402"/>
    </location>
</feature>
<evidence type="ECO:0000256" key="3">
    <source>
        <dbReference type="ARBA" id="ARBA00022960"/>
    </source>
</evidence>
<keyword evidence="8" id="KW-1185">Reference proteome</keyword>
<reference evidence="7 8" key="1">
    <citation type="submission" date="2024-06" db="EMBL/GenBank/DDBJ databases">
        <title>The Natural Products Discovery Center: Release of the First 8490 Sequenced Strains for Exploring Actinobacteria Biosynthetic Diversity.</title>
        <authorList>
            <person name="Kalkreuter E."/>
            <person name="Kautsar S.A."/>
            <person name="Yang D."/>
            <person name="Bader C.D."/>
            <person name="Teijaro C.N."/>
            <person name="Fluegel L."/>
            <person name="Davis C.M."/>
            <person name="Simpson J.R."/>
            <person name="Lauterbach L."/>
            <person name="Steele A.D."/>
            <person name="Gui C."/>
            <person name="Meng S."/>
            <person name="Li G."/>
            <person name="Viehrig K."/>
            <person name="Ye F."/>
            <person name="Su P."/>
            <person name="Kiefer A.F."/>
            <person name="Nichols A."/>
            <person name="Cepeda A.J."/>
            <person name="Yan W."/>
            <person name="Fan B."/>
            <person name="Jiang Y."/>
            <person name="Adhikari A."/>
            <person name="Zheng C.-J."/>
            <person name="Schuster L."/>
            <person name="Cowan T.M."/>
            <person name="Smanski M.J."/>
            <person name="Chevrette M.G."/>
            <person name="De Carvalho L.P.S."/>
            <person name="Shen B."/>
        </authorList>
    </citation>
    <scope>NUCLEOTIDE SEQUENCE [LARGE SCALE GENOMIC DNA]</scope>
    <source>
        <strain evidence="7 8">NPDC052347</strain>
    </source>
</reference>